<dbReference type="GeneID" id="108669878"/>
<dbReference type="Gene3D" id="2.40.128.20">
    <property type="match status" value="1"/>
</dbReference>
<feature type="signal peptide" evidence="3">
    <location>
        <begin position="1"/>
        <end position="18"/>
    </location>
</feature>
<organism evidence="5 6">
    <name type="scientific">Hyalella azteca</name>
    <name type="common">Amphipod</name>
    <dbReference type="NCBI Taxonomy" id="294128"/>
    <lineage>
        <taxon>Eukaryota</taxon>
        <taxon>Metazoa</taxon>
        <taxon>Ecdysozoa</taxon>
        <taxon>Arthropoda</taxon>
        <taxon>Crustacea</taxon>
        <taxon>Multicrustacea</taxon>
        <taxon>Malacostraca</taxon>
        <taxon>Eumalacostraca</taxon>
        <taxon>Peracarida</taxon>
        <taxon>Amphipoda</taxon>
        <taxon>Senticaudata</taxon>
        <taxon>Talitrida</taxon>
        <taxon>Talitroidea</taxon>
        <taxon>Hyalellidae</taxon>
        <taxon>Hyalella</taxon>
    </lineage>
</organism>
<dbReference type="PANTHER" id="PTHR10612:SF62">
    <property type="entry name" value="LIPOCALIN_CYTOSOLIC FATTY-ACID BINDING DOMAIN-CONTAINING PROTEIN"/>
    <property type="match status" value="1"/>
</dbReference>
<dbReference type="GO" id="GO:0005737">
    <property type="term" value="C:cytoplasm"/>
    <property type="evidence" value="ECO:0007669"/>
    <property type="project" value="TreeGrafter"/>
</dbReference>
<accession>A0A8B7NHD3</accession>
<dbReference type="PANTHER" id="PTHR10612">
    <property type="entry name" value="APOLIPOPROTEIN D"/>
    <property type="match status" value="1"/>
</dbReference>
<dbReference type="InterPro" id="IPR012674">
    <property type="entry name" value="Calycin"/>
</dbReference>
<comment type="similarity">
    <text evidence="1 3">Belongs to the calycin superfamily. Lipocalin family.</text>
</comment>
<dbReference type="PIRSF" id="PIRSF036893">
    <property type="entry name" value="Lipocalin_ApoD"/>
    <property type="match status" value="1"/>
</dbReference>
<reference evidence="6" key="1">
    <citation type="submission" date="2025-08" db="UniProtKB">
        <authorList>
            <consortium name="RefSeq"/>
        </authorList>
    </citation>
    <scope>IDENTIFICATION</scope>
    <source>
        <tissue evidence="6">Whole organism</tissue>
    </source>
</reference>
<dbReference type="KEGG" id="hazt:108669878"/>
<name>A0A8B7NHD3_HYAAZ</name>
<keyword evidence="5" id="KW-1185">Reference proteome</keyword>
<dbReference type="AlphaFoldDB" id="A0A8B7NHD3"/>
<sequence length="189" mass="20764">MNGFTVVLLLAVAGLTNAYLDQGNCPSIKHVDEFDLPSYMGRWFETQRYPDGIEKGRACVTADYVLVNDTRFSIRNSANLHDGSIELLHGNAVTTDTPGRFIVGFQGEPPIVYNVLATDYATYSSVYSCAEGEDYREQFAWVLSRTERLDPDALAAALDAFDSNNIDTSVLQVTPQGGHCVYTSPPPKV</sequence>
<dbReference type="Pfam" id="PF08212">
    <property type="entry name" value="Lipocalin_2"/>
    <property type="match status" value="1"/>
</dbReference>
<dbReference type="OrthoDB" id="6339451at2759"/>
<dbReference type="InterPro" id="IPR000566">
    <property type="entry name" value="Lipocln_cytosolic_FA-bd_dom"/>
</dbReference>
<evidence type="ECO:0000313" key="6">
    <source>
        <dbReference type="RefSeq" id="XP_018012796.1"/>
    </source>
</evidence>
<evidence type="ECO:0000256" key="1">
    <source>
        <dbReference type="ARBA" id="ARBA00006889"/>
    </source>
</evidence>
<feature type="domain" description="Lipocalin/cytosolic fatty-acid binding" evidence="4">
    <location>
        <begin position="35"/>
        <end position="176"/>
    </location>
</feature>
<dbReference type="InterPro" id="IPR003057">
    <property type="entry name" value="Invtbrt_color"/>
</dbReference>
<dbReference type="GO" id="GO:0031409">
    <property type="term" value="F:pigment binding"/>
    <property type="evidence" value="ECO:0007669"/>
    <property type="project" value="InterPro"/>
</dbReference>
<evidence type="ECO:0000313" key="5">
    <source>
        <dbReference type="Proteomes" id="UP000694843"/>
    </source>
</evidence>
<protein>
    <submittedName>
        <fullName evidence="6">Apolipoprotein D</fullName>
    </submittedName>
</protein>
<dbReference type="SUPFAM" id="SSF50814">
    <property type="entry name" value="Lipocalins"/>
    <property type="match status" value="1"/>
</dbReference>
<dbReference type="PRINTS" id="PR01273">
    <property type="entry name" value="INVTBRTCOLOR"/>
</dbReference>
<gene>
    <name evidence="6" type="primary">LOC108669878</name>
</gene>
<evidence type="ECO:0000256" key="3">
    <source>
        <dbReference type="PIRNR" id="PIRNR036893"/>
    </source>
</evidence>
<feature type="chain" id="PRO_5034386690" evidence="3">
    <location>
        <begin position="19"/>
        <end position="189"/>
    </location>
</feature>
<dbReference type="RefSeq" id="XP_018012796.1">
    <property type="nucleotide sequence ID" value="XM_018157307.2"/>
</dbReference>
<keyword evidence="2" id="KW-1015">Disulfide bond</keyword>
<keyword evidence="3" id="KW-0732">Signal</keyword>
<evidence type="ECO:0000259" key="4">
    <source>
        <dbReference type="Pfam" id="PF08212"/>
    </source>
</evidence>
<dbReference type="GO" id="GO:0000302">
    <property type="term" value="P:response to reactive oxygen species"/>
    <property type="evidence" value="ECO:0007669"/>
    <property type="project" value="TreeGrafter"/>
</dbReference>
<dbReference type="OMA" id="CAEGEDY"/>
<dbReference type="InterPro" id="IPR022271">
    <property type="entry name" value="Lipocalin_ApoD"/>
</dbReference>
<dbReference type="Proteomes" id="UP000694843">
    <property type="component" value="Unplaced"/>
</dbReference>
<evidence type="ECO:0000256" key="2">
    <source>
        <dbReference type="ARBA" id="ARBA00023157"/>
    </source>
</evidence>
<dbReference type="GO" id="GO:0006629">
    <property type="term" value="P:lipid metabolic process"/>
    <property type="evidence" value="ECO:0007669"/>
    <property type="project" value="TreeGrafter"/>
</dbReference>
<proteinExistence type="inferred from homology"/>